<reference evidence="3" key="1">
    <citation type="journal article" date="2019" name="Int. J. Syst. Evol. Microbiol.">
        <title>The Global Catalogue of Microorganisms (GCM) 10K type strain sequencing project: providing services to taxonomists for standard genome sequencing and annotation.</title>
        <authorList>
            <consortium name="The Broad Institute Genomics Platform"/>
            <consortium name="The Broad Institute Genome Sequencing Center for Infectious Disease"/>
            <person name="Wu L."/>
            <person name="Ma J."/>
        </authorList>
    </citation>
    <scope>NUCLEOTIDE SEQUENCE [LARGE SCALE GENOMIC DNA]</scope>
    <source>
        <strain evidence="3">JCM 13023</strain>
    </source>
</reference>
<evidence type="ECO:0000313" key="2">
    <source>
        <dbReference type="EMBL" id="GAA1236265.1"/>
    </source>
</evidence>
<evidence type="ECO:0000259" key="1">
    <source>
        <dbReference type="Pfam" id="PF13649"/>
    </source>
</evidence>
<dbReference type="CDD" id="cd02440">
    <property type="entry name" value="AdoMet_MTases"/>
    <property type="match status" value="1"/>
</dbReference>
<dbReference type="PANTHER" id="PTHR43591">
    <property type="entry name" value="METHYLTRANSFERASE"/>
    <property type="match status" value="1"/>
</dbReference>
<comment type="caution">
    <text evidence="2">The sequence shown here is derived from an EMBL/GenBank/DDBJ whole genome shotgun (WGS) entry which is preliminary data.</text>
</comment>
<dbReference type="Gene3D" id="3.40.50.150">
    <property type="entry name" value="Vaccinia Virus protein VP39"/>
    <property type="match status" value="1"/>
</dbReference>
<dbReference type="InterPro" id="IPR029063">
    <property type="entry name" value="SAM-dependent_MTases_sf"/>
</dbReference>
<name>A0ABP4GTP6_9PSEU</name>
<dbReference type="Proteomes" id="UP001500653">
    <property type="component" value="Unassembled WGS sequence"/>
</dbReference>
<evidence type="ECO:0000313" key="3">
    <source>
        <dbReference type="Proteomes" id="UP001500653"/>
    </source>
</evidence>
<protein>
    <recommendedName>
        <fullName evidence="1">Methyltransferase domain-containing protein</fullName>
    </recommendedName>
</protein>
<accession>A0ABP4GTP6</accession>
<proteinExistence type="predicted"/>
<organism evidence="2 3">
    <name type="scientific">Prauserella halophila</name>
    <dbReference type="NCBI Taxonomy" id="185641"/>
    <lineage>
        <taxon>Bacteria</taxon>
        <taxon>Bacillati</taxon>
        <taxon>Actinomycetota</taxon>
        <taxon>Actinomycetes</taxon>
        <taxon>Pseudonocardiales</taxon>
        <taxon>Pseudonocardiaceae</taxon>
        <taxon>Prauserella</taxon>
    </lineage>
</organism>
<dbReference type="EMBL" id="BAAALN010000005">
    <property type="protein sequence ID" value="GAA1236265.1"/>
    <property type="molecule type" value="Genomic_DNA"/>
</dbReference>
<gene>
    <name evidence="2" type="ORF">GCM10009676_20550</name>
</gene>
<dbReference type="SUPFAM" id="SSF53335">
    <property type="entry name" value="S-adenosyl-L-methionine-dependent methyltransferases"/>
    <property type="match status" value="1"/>
</dbReference>
<dbReference type="Gene3D" id="2.60.40.10">
    <property type="entry name" value="Immunoglobulins"/>
    <property type="match status" value="1"/>
</dbReference>
<dbReference type="Pfam" id="PF13649">
    <property type="entry name" value="Methyltransf_25"/>
    <property type="match status" value="1"/>
</dbReference>
<dbReference type="InterPro" id="IPR041698">
    <property type="entry name" value="Methyltransf_25"/>
</dbReference>
<feature type="domain" description="Methyltransferase" evidence="1">
    <location>
        <begin position="67"/>
        <end position="160"/>
    </location>
</feature>
<dbReference type="InterPro" id="IPR013783">
    <property type="entry name" value="Ig-like_fold"/>
</dbReference>
<keyword evidence="3" id="KW-1185">Reference proteome</keyword>
<sequence length="367" mass="40336">MVGELGQAFRDVWEYVGRTDPYWGVMSYPDRRGGRWDLDEFFAYGVRDMTFVRNLMESRGVGLGDRVLDFGCGVGRLSRVLAEDASAVVGVDIADSMLVRARELNADQGRVEFRQVDGRRLPFDDDSFDGAISLMVLQHSPPAVQLAALAELVRVVRPGGLLVVHAVAPSPDARELGAEVCRAEIDVVEVPASMCPGVTGMVRARVTNRGVAEWPVGEEIRLGNHWLEGGAVAVQDDGRVDLPHVVRPGERVELTMSVRAPDVPGRYELELDMMQELVAWWSQFDSPTVRTPVLVTEDAEPAQQVADSVPASYADVVAADTEGIEMHPIPISLMQGLFQHMGGTVLAIEPDPFSEPPWDSRTYLVRF</sequence>